<feature type="region of interest" description="Disordered" evidence="1">
    <location>
        <begin position="65"/>
        <end position="105"/>
    </location>
</feature>
<evidence type="ECO:0000313" key="2">
    <source>
        <dbReference type="EMBL" id="GBN64943.1"/>
    </source>
</evidence>
<comment type="caution">
    <text evidence="2">The sequence shown here is derived from an EMBL/GenBank/DDBJ whole genome shotgun (WGS) entry which is preliminary data.</text>
</comment>
<dbReference type="Proteomes" id="UP000499080">
    <property type="component" value="Unassembled WGS sequence"/>
</dbReference>
<evidence type="ECO:0000256" key="1">
    <source>
        <dbReference type="SAM" id="MobiDB-lite"/>
    </source>
</evidence>
<accession>A0A4Y2QNQ6</accession>
<dbReference type="EMBL" id="BGPR01014375">
    <property type="protein sequence ID" value="GBN64943.1"/>
    <property type="molecule type" value="Genomic_DNA"/>
</dbReference>
<sequence>MLVKIWAQRTSIMKKASFAVSKEKRNCGIPMLYVQALAPFHLYWLRQNPSPWRCDFFQTESSSLETNKAKPKFQEQYKSPSASECVSENAPDGSGGHSLEPDSDMPILQEMRGSETSKISRAAEKDRTTKHYSAIVYPLFNPLIPKTIRIEGNQNTGMSQFLFQRYPKFTSPLKNRNDSSHSRNSKKTSYSPNPSGRAILTKKTCAAGVKSITFNHRGWKLYSDIRTATVFFL</sequence>
<evidence type="ECO:0000313" key="3">
    <source>
        <dbReference type="Proteomes" id="UP000499080"/>
    </source>
</evidence>
<feature type="compositionally biased region" description="Polar residues" evidence="1">
    <location>
        <begin position="76"/>
        <end position="86"/>
    </location>
</feature>
<proteinExistence type="predicted"/>
<dbReference type="AlphaFoldDB" id="A0A4Y2QNQ6"/>
<keyword evidence="3" id="KW-1185">Reference proteome</keyword>
<gene>
    <name evidence="2" type="ORF">AVEN_164124_1</name>
</gene>
<reference evidence="2 3" key="1">
    <citation type="journal article" date="2019" name="Sci. Rep.">
        <title>Orb-weaving spider Araneus ventricosus genome elucidates the spidroin gene catalogue.</title>
        <authorList>
            <person name="Kono N."/>
            <person name="Nakamura H."/>
            <person name="Ohtoshi R."/>
            <person name="Moran D.A.P."/>
            <person name="Shinohara A."/>
            <person name="Yoshida Y."/>
            <person name="Fujiwara M."/>
            <person name="Mori M."/>
            <person name="Tomita M."/>
            <person name="Arakawa K."/>
        </authorList>
    </citation>
    <scope>NUCLEOTIDE SEQUENCE [LARGE SCALE GENOMIC DNA]</scope>
</reference>
<organism evidence="2 3">
    <name type="scientific">Araneus ventricosus</name>
    <name type="common">Orbweaver spider</name>
    <name type="synonym">Epeira ventricosa</name>
    <dbReference type="NCBI Taxonomy" id="182803"/>
    <lineage>
        <taxon>Eukaryota</taxon>
        <taxon>Metazoa</taxon>
        <taxon>Ecdysozoa</taxon>
        <taxon>Arthropoda</taxon>
        <taxon>Chelicerata</taxon>
        <taxon>Arachnida</taxon>
        <taxon>Araneae</taxon>
        <taxon>Araneomorphae</taxon>
        <taxon>Entelegynae</taxon>
        <taxon>Araneoidea</taxon>
        <taxon>Araneidae</taxon>
        <taxon>Araneus</taxon>
    </lineage>
</organism>
<protein>
    <submittedName>
        <fullName evidence="2">Uncharacterized protein</fullName>
    </submittedName>
</protein>
<feature type="region of interest" description="Disordered" evidence="1">
    <location>
        <begin position="172"/>
        <end position="197"/>
    </location>
</feature>
<name>A0A4Y2QNQ6_ARAVE</name>